<dbReference type="AlphaFoldDB" id="A0A2G2ZZK6"/>
<comment type="caution">
    <text evidence="2">The sequence shown here is derived from an EMBL/GenBank/DDBJ whole genome shotgun (WGS) entry which is preliminary data.</text>
</comment>
<dbReference type="PANTHER" id="PTHR34049">
    <property type="entry name" value="F-BOX PROTEIN SKIP27"/>
    <property type="match status" value="1"/>
</dbReference>
<feature type="compositionally biased region" description="Acidic residues" evidence="1">
    <location>
        <begin position="177"/>
        <end position="195"/>
    </location>
</feature>
<keyword evidence="3" id="KW-1185">Reference proteome</keyword>
<evidence type="ECO:0000313" key="3">
    <source>
        <dbReference type="Proteomes" id="UP000222542"/>
    </source>
</evidence>
<dbReference type="InterPro" id="IPR045286">
    <property type="entry name" value="FBS1-like"/>
</dbReference>
<dbReference type="Gramene" id="PHT87388">
    <property type="protein sequence ID" value="PHT87388"/>
    <property type="gene ID" value="T459_09494"/>
</dbReference>
<dbReference type="STRING" id="4072.A0A2G2ZZK6"/>
<gene>
    <name evidence="2" type="ORF">T459_09494</name>
</gene>
<feature type="region of interest" description="Disordered" evidence="1">
    <location>
        <begin position="177"/>
        <end position="249"/>
    </location>
</feature>
<feature type="compositionally biased region" description="Polar residues" evidence="1">
    <location>
        <begin position="1"/>
        <end position="13"/>
    </location>
</feature>
<dbReference type="EMBL" id="AYRZ02000003">
    <property type="protein sequence ID" value="PHT87388.1"/>
    <property type="molecule type" value="Genomic_DNA"/>
</dbReference>
<sequence>MGKVSSNDGQSKTPKQKKQSRSTKGKYLRPGALAQLHYTKVAAAKSCADLGKKRVIVITSDETKDQAALQNDVIDKSSIFLSPMKFCYDSGNTPIDVSKQNKLQRTPKTPGASECIAESRLESLPMNLLSNMISDFKKIKTWESQTNESNESYWIISNDLRREKRLPDDKFSYGIETVEEEKAEEEEEEKEEENADVSHTREYNMEDNVLPPATEEVGSNPQKEGDIKDKKKKKKKLSSFPLQHLYQVN</sequence>
<dbReference type="PANTHER" id="PTHR34049:SF2">
    <property type="entry name" value="F-BOX DOMAIN CONTAINING PROTEIN, EXPRESSED"/>
    <property type="match status" value="1"/>
</dbReference>
<protein>
    <submittedName>
        <fullName evidence="2">Uncharacterized protein</fullName>
    </submittedName>
</protein>
<evidence type="ECO:0000313" key="2">
    <source>
        <dbReference type="EMBL" id="PHT87388.1"/>
    </source>
</evidence>
<name>A0A2G2ZZK6_CAPAN</name>
<evidence type="ECO:0000256" key="1">
    <source>
        <dbReference type="SAM" id="MobiDB-lite"/>
    </source>
</evidence>
<feature type="compositionally biased region" description="Basic residues" evidence="1">
    <location>
        <begin position="14"/>
        <end position="27"/>
    </location>
</feature>
<accession>A0A2G2ZZK6</accession>
<dbReference type="Proteomes" id="UP000222542">
    <property type="component" value="Unassembled WGS sequence"/>
</dbReference>
<reference evidence="2 3" key="1">
    <citation type="journal article" date="2014" name="Nat. Genet.">
        <title>Genome sequence of the hot pepper provides insights into the evolution of pungency in Capsicum species.</title>
        <authorList>
            <person name="Kim S."/>
            <person name="Park M."/>
            <person name="Yeom S.I."/>
            <person name="Kim Y.M."/>
            <person name="Lee J.M."/>
            <person name="Lee H.A."/>
            <person name="Seo E."/>
            <person name="Choi J."/>
            <person name="Cheong K."/>
            <person name="Kim K.T."/>
            <person name="Jung K."/>
            <person name="Lee G.W."/>
            <person name="Oh S.K."/>
            <person name="Bae C."/>
            <person name="Kim S.B."/>
            <person name="Lee H.Y."/>
            <person name="Kim S.Y."/>
            <person name="Kim M.S."/>
            <person name="Kang B.C."/>
            <person name="Jo Y.D."/>
            <person name="Yang H.B."/>
            <person name="Jeong H.J."/>
            <person name="Kang W.H."/>
            <person name="Kwon J.K."/>
            <person name="Shin C."/>
            <person name="Lim J.Y."/>
            <person name="Park J.H."/>
            <person name="Huh J.H."/>
            <person name="Kim J.S."/>
            <person name="Kim B.D."/>
            <person name="Cohen O."/>
            <person name="Paran I."/>
            <person name="Suh M.C."/>
            <person name="Lee S.B."/>
            <person name="Kim Y.K."/>
            <person name="Shin Y."/>
            <person name="Noh S.J."/>
            <person name="Park J."/>
            <person name="Seo Y.S."/>
            <person name="Kwon S.Y."/>
            <person name="Kim H.A."/>
            <person name="Park J.M."/>
            <person name="Kim H.J."/>
            <person name="Choi S.B."/>
            <person name="Bosland P.W."/>
            <person name="Reeves G."/>
            <person name="Jo S.H."/>
            <person name="Lee B.W."/>
            <person name="Cho H.T."/>
            <person name="Choi H.S."/>
            <person name="Lee M.S."/>
            <person name="Yu Y."/>
            <person name="Do Choi Y."/>
            <person name="Park B.S."/>
            <person name="van Deynze A."/>
            <person name="Ashrafi H."/>
            <person name="Hill T."/>
            <person name="Kim W.T."/>
            <person name="Pai H.S."/>
            <person name="Ahn H.K."/>
            <person name="Yeam I."/>
            <person name="Giovannoni J.J."/>
            <person name="Rose J.K."/>
            <person name="Sorensen I."/>
            <person name="Lee S.J."/>
            <person name="Kim R.W."/>
            <person name="Choi I.Y."/>
            <person name="Choi B.S."/>
            <person name="Lim J.S."/>
            <person name="Lee Y.H."/>
            <person name="Choi D."/>
        </authorList>
    </citation>
    <scope>NUCLEOTIDE SEQUENCE [LARGE SCALE GENOMIC DNA]</scope>
    <source>
        <strain evidence="3">cv. CM334</strain>
    </source>
</reference>
<reference evidence="2 3" key="2">
    <citation type="journal article" date="2017" name="Genome Biol.">
        <title>New reference genome sequences of hot pepper reveal the massive evolution of plant disease-resistance genes by retroduplication.</title>
        <authorList>
            <person name="Kim S."/>
            <person name="Park J."/>
            <person name="Yeom S.I."/>
            <person name="Kim Y.M."/>
            <person name="Seo E."/>
            <person name="Kim K.T."/>
            <person name="Kim M.S."/>
            <person name="Lee J.M."/>
            <person name="Cheong K."/>
            <person name="Shin H.S."/>
            <person name="Kim S.B."/>
            <person name="Han K."/>
            <person name="Lee J."/>
            <person name="Park M."/>
            <person name="Lee H.A."/>
            <person name="Lee H.Y."/>
            <person name="Lee Y."/>
            <person name="Oh S."/>
            <person name="Lee J.H."/>
            <person name="Choi E."/>
            <person name="Choi E."/>
            <person name="Lee S.E."/>
            <person name="Jeon J."/>
            <person name="Kim H."/>
            <person name="Choi G."/>
            <person name="Song H."/>
            <person name="Lee J."/>
            <person name="Lee S.C."/>
            <person name="Kwon J.K."/>
            <person name="Lee H.Y."/>
            <person name="Koo N."/>
            <person name="Hong Y."/>
            <person name="Kim R.W."/>
            <person name="Kang W.H."/>
            <person name="Huh J.H."/>
            <person name="Kang B.C."/>
            <person name="Yang T.J."/>
            <person name="Lee Y.H."/>
            <person name="Bennetzen J.L."/>
            <person name="Choi D."/>
        </authorList>
    </citation>
    <scope>NUCLEOTIDE SEQUENCE [LARGE SCALE GENOMIC DNA]</scope>
    <source>
        <strain evidence="3">cv. CM334</strain>
    </source>
</reference>
<organism evidence="2 3">
    <name type="scientific">Capsicum annuum</name>
    <name type="common">Capsicum pepper</name>
    <dbReference type="NCBI Taxonomy" id="4072"/>
    <lineage>
        <taxon>Eukaryota</taxon>
        <taxon>Viridiplantae</taxon>
        <taxon>Streptophyta</taxon>
        <taxon>Embryophyta</taxon>
        <taxon>Tracheophyta</taxon>
        <taxon>Spermatophyta</taxon>
        <taxon>Magnoliopsida</taxon>
        <taxon>eudicotyledons</taxon>
        <taxon>Gunneridae</taxon>
        <taxon>Pentapetalae</taxon>
        <taxon>asterids</taxon>
        <taxon>lamiids</taxon>
        <taxon>Solanales</taxon>
        <taxon>Solanaceae</taxon>
        <taxon>Solanoideae</taxon>
        <taxon>Capsiceae</taxon>
        <taxon>Capsicum</taxon>
    </lineage>
</organism>
<proteinExistence type="predicted"/>
<feature type="region of interest" description="Disordered" evidence="1">
    <location>
        <begin position="1"/>
        <end position="28"/>
    </location>
</feature>